<evidence type="ECO:0000313" key="3">
    <source>
        <dbReference type="Proteomes" id="UP000053244"/>
    </source>
</evidence>
<dbReference type="Proteomes" id="UP000053244">
    <property type="component" value="Unassembled WGS sequence"/>
</dbReference>
<dbReference type="Gene3D" id="2.130.10.130">
    <property type="entry name" value="Integrin alpha, N-terminal"/>
    <property type="match status" value="2"/>
</dbReference>
<proteinExistence type="predicted"/>
<dbReference type="PANTHER" id="PTHR44103">
    <property type="entry name" value="PROPROTEIN CONVERTASE P"/>
    <property type="match status" value="1"/>
</dbReference>
<dbReference type="OrthoDB" id="581998at2"/>
<dbReference type="InterPro" id="IPR028994">
    <property type="entry name" value="Integrin_alpha_N"/>
</dbReference>
<dbReference type="EMBL" id="LLZH01000333">
    <property type="protein sequence ID" value="KUL23164.1"/>
    <property type="molecule type" value="Genomic_DNA"/>
</dbReference>
<dbReference type="AlphaFoldDB" id="A0A101JAF2"/>
<evidence type="ECO:0000256" key="1">
    <source>
        <dbReference type="ARBA" id="ARBA00022729"/>
    </source>
</evidence>
<gene>
    <name evidence="2" type="ORF">ADL15_46740</name>
</gene>
<accession>A0A101JAF2</accession>
<name>A0A101JAF2_9ACTN</name>
<evidence type="ECO:0000313" key="2">
    <source>
        <dbReference type="EMBL" id="KUL23164.1"/>
    </source>
</evidence>
<reference evidence="2 3" key="1">
    <citation type="submission" date="2015-10" db="EMBL/GenBank/DDBJ databases">
        <authorList>
            <person name="Gilbert D.G."/>
        </authorList>
    </citation>
    <scope>NUCLEOTIDE SEQUENCE [LARGE SCALE GENOMIC DNA]</scope>
    <source>
        <strain evidence="2 3">NRRL B-16712</strain>
    </source>
</reference>
<comment type="caution">
    <text evidence="2">The sequence shown here is derived from an EMBL/GenBank/DDBJ whole genome shotgun (WGS) entry which is preliminary data.</text>
</comment>
<protein>
    <submittedName>
        <fullName evidence="2">T-cell immunomodulatory-like protein</fullName>
    </submittedName>
</protein>
<dbReference type="SUPFAM" id="SSF69318">
    <property type="entry name" value="Integrin alpha N-terminal domain"/>
    <property type="match status" value="1"/>
</dbReference>
<sequence>MAVDQSRSVLFRFGSSATRRWLLALTLAGGTVMLPSPAMAKVPDVPSPSTSCAGGSGTSTDRQIAGQLRSSMTGQRIGSSLTAARIACARGIVRAVQQRGLGQRAAVLALTTAITESSLNNHLFAVDHDSLGLFQQRPSMGWGSPDELVDVTYATNAFLNAMIRKYPGGSWQSGEIGPICQRVQTSAHPAAYAREAPDAQLIVSALWADASTVTESGTTTAARPPVVPAASPVPTGPFQKALAAAATSLGPLDGHHALAMADWNGDKHPDLLSVSGAGVATGKTEVRIINGATNFGSLLLTTATVLGPTDERSAYAVADWNADGRPDLVVVQKSGTASGKTEVRIVDGASNFQQLLVDTATVLGPTDDRYQFSVADGNADGRLDLVAAQTTGTASKKVEVQVVDGASSFQKLVGPAVISAEPARDGLEVSAADWNADKRPDLVTVQKSGTASGKTEVRVLDGASGLTRSLAKVSTAQPATDDRHEVLLTDWNADGHPDLAVVQKTGTASGWAEVTILGG</sequence>
<dbReference type="InterPro" id="IPR013517">
    <property type="entry name" value="FG-GAP"/>
</dbReference>
<dbReference type="Pfam" id="PF13517">
    <property type="entry name" value="FG-GAP_3"/>
    <property type="match status" value="1"/>
</dbReference>
<dbReference type="PANTHER" id="PTHR44103:SF1">
    <property type="entry name" value="PROPROTEIN CONVERTASE P"/>
    <property type="match status" value="1"/>
</dbReference>
<keyword evidence="3" id="KW-1185">Reference proteome</keyword>
<organism evidence="2 3">
    <name type="scientific">Actinoplanes awajinensis subsp. mycoplanecinus</name>
    <dbReference type="NCBI Taxonomy" id="135947"/>
    <lineage>
        <taxon>Bacteria</taxon>
        <taxon>Bacillati</taxon>
        <taxon>Actinomycetota</taxon>
        <taxon>Actinomycetes</taxon>
        <taxon>Micromonosporales</taxon>
        <taxon>Micromonosporaceae</taxon>
        <taxon>Actinoplanes</taxon>
    </lineage>
</organism>
<keyword evidence="1" id="KW-0732">Signal</keyword>